<organism evidence="3 4">
    <name type="scientific">Sphingobacterium alkalisoli</name>
    <dbReference type="NCBI Taxonomy" id="1874115"/>
    <lineage>
        <taxon>Bacteria</taxon>
        <taxon>Pseudomonadati</taxon>
        <taxon>Bacteroidota</taxon>
        <taxon>Sphingobacteriia</taxon>
        <taxon>Sphingobacteriales</taxon>
        <taxon>Sphingobacteriaceae</taxon>
        <taxon>Sphingobacterium</taxon>
    </lineage>
</organism>
<protein>
    <submittedName>
        <fullName evidence="3">Alpha-1,2-fucosyltransferase</fullName>
    </submittedName>
</protein>
<dbReference type="PANTHER" id="PTHR11927">
    <property type="entry name" value="GALACTOSIDE 2-L-FUCOSYLTRANSFERASE"/>
    <property type="match status" value="1"/>
</dbReference>
<dbReference type="PANTHER" id="PTHR11927:SF9">
    <property type="entry name" value="L-FUCOSYLTRANSFERASE"/>
    <property type="match status" value="1"/>
</dbReference>
<proteinExistence type="predicted"/>
<comment type="caution">
    <text evidence="3">The sequence shown here is derived from an EMBL/GenBank/DDBJ whole genome shotgun (WGS) entry which is preliminary data.</text>
</comment>
<dbReference type="CDD" id="cd11301">
    <property type="entry name" value="Fut1_Fut2_like"/>
    <property type="match status" value="1"/>
</dbReference>
<evidence type="ECO:0000313" key="3">
    <source>
        <dbReference type="EMBL" id="TJY64228.1"/>
    </source>
</evidence>
<name>A0A4U0GYQ1_9SPHI</name>
<sequence length="286" mass="33855">MKIVKFVGGLGNQMFQYAFYLTLAKKFKHVKADLGEYNLHEIHNGFELEDIFPIKLNRATNFELNLLLPTNRKWIWRKLRRIAGTRTAYWEDSPEFQFHEHLLKNKQSQYYNGYWQNVAYINLVEDQIRASFLFPIMEDEKNSTIKSIIQNHSNTVSVHVRRGDYNDHVTLGGICTNEYYQKSITYMKNKLEEPLFIFFSNDITWCKQNFRDLNAQFIDWNIGKDSFRDMQLMSFCTHNIIANSSFSWWAAWLNQNPSKITVSPNKWINVPNLDTSGMILPSFITF</sequence>
<dbReference type="Pfam" id="PF01531">
    <property type="entry name" value="Glyco_transf_11"/>
    <property type="match status" value="1"/>
</dbReference>
<dbReference type="InterPro" id="IPR002516">
    <property type="entry name" value="Glyco_trans_11"/>
</dbReference>
<dbReference type="Proteomes" id="UP000309872">
    <property type="component" value="Unassembled WGS sequence"/>
</dbReference>
<evidence type="ECO:0000313" key="4">
    <source>
        <dbReference type="Proteomes" id="UP000309872"/>
    </source>
</evidence>
<evidence type="ECO:0000256" key="2">
    <source>
        <dbReference type="ARBA" id="ARBA00022679"/>
    </source>
</evidence>
<dbReference type="GO" id="GO:0005975">
    <property type="term" value="P:carbohydrate metabolic process"/>
    <property type="evidence" value="ECO:0007669"/>
    <property type="project" value="InterPro"/>
</dbReference>
<dbReference type="OrthoDB" id="9794601at2"/>
<evidence type="ECO:0000256" key="1">
    <source>
        <dbReference type="ARBA" id="ARBA00022676"/>
    </source>
</evidence>
<dbReference type="GO" id="GO:0008107">
    <property type="term" value="F:galactoside 2-alpha-L-fucosyltransferase activity"/>
    <property type="evidence" value="ECO:0007669"/>
    <property type="project" value="InterPro"/>
</dbReference>
<accession>A0A4U0GYQ1</accession>
<dbReference type="EMBL" id="SUKA01000004">
    <property type="protein sequence ID" value="TJY64228.1"/>
    <property type="molecule type" value="Genomic_DNA"/>
</dbReference>
<dbReference type="GO" id="GO:0016020">
    <property type="term" value="C:membrane"/>
    <property type="evidence" value="ECO:0007669"/>
    <property type="project" value="InterPro"/>
</dbReference>
<dbReference type="RefSeq" id="WP_136821288.1">
    <property type="nucleotide sequence ID" value="NZ_BMJX01000004.1"/>
</dbReference>
<dbReference type="AlphaFoldDB" id="A0A4U0GYQ1"/>
<gene>
    <name evidence="3" type="ORF">FAZ19_13525</name>
</gene>
<keyword evidence="4" id="KW-1185">Reference proteome</keyword>
<keyword evidence="1 3" id="KW-0328">Glycosyltransferase</keyword>
<reference evidence="3 4" key="1">
    <citation type="submission" date="2019-04" db="EMBL/GenBank/DDBJ databases">
        <title>Sphingobacterium olei sp. nov., isolated from oil-contaminated soil.</title>
        <authorList>
            <person name="Liu B."/>
        </authorList>
    </citation>
    <scope>NUCLEOTIDE SEQUENCE [LARGE SCALE GENOMIC DNA]</scope>
    <source>
        <strain evidence="3 4">Y3L14</strain>
    </source>
</reference>
<keyword evidence="2 3" id="KW-0808">Transferase</keyword>